<name>A0A4Q9DMV1_9BACL</name>
<dbReference type="Pfam" id="PF01261">
    <property type="entry name" value="AP_endonuc_2"/>
    <property type="match status" value="1"/>
</dbReference>
<comment type="caution">
    <text evidence="2">The sequence shown here is derived from an EMBL/GenBank/DDBJ whole genome shotgun (WGS) entry which is preliminary data.</text>
</comment>
<evidence type="ECO:0000259" key="1">
    <source>
        <dbReference type="Pfam" id="PF01261"/>
    </source>
</evidence>
<dbReference type="EMBL" id="SIRE01000019">
    <property type="protein sequence ID" value="TBL74518.1"/>
    <property type="molecule type" value="Genomic_DNA"/>
</dbReference>
<dbReference type="InterPro" id="IPR050312">
    <property type="entry name" value="IolE/XylAMocC-like"/>
</dbReference>
<dbReference type="InterPro" id="IPR036237">
    <property type="entry name" value="Xyl_isomerase-like_sf"/>
</dbReference>
<keyword evidence="2" id="KW-0413">Isomerase</keyword>
<reference evidence="2 3" key="1">
    <citation type="submission" date="2019-02" db="EMBL/GenBank/DDBJ databases">
        <title>Paenibacillus sp. nov., isolated from surface-sterilized tissue of Thalictrum simplex L.</title>
        <authorList>
            <person name="Tuo L."/>
        </authorList>
    </citation>
    <scope>NUCLEOTIDE SEQUENCE [LARGE SCALE GENOMIC DNA]</scope>
    <source>
        <strain evidence="2 3">N2SHLJ1</strain>
    </source>
</reference>
<proteinExistence type="predicted"/>
<dbReference type="SUPFAM" id="SSF51658">
    <property type="entry name" value="Xylose isomerase-like"/>
    <property type="match status" value="1"/>
</dbReference>
<dbReference type="Proteomes" id="UP000293142">
    <property type="component" value="Unassembled WGS sequence"/>
</dbReference>
<feature type="domain" description="Xylose isomerase-like TIM barrel" evidence="1">
    <location>
        <begin position="86"/>
        <end position="332"/>
    </location>
</feature>
<dbReference type="AlphaFoldDB" id="A0A4Q9DMV1"/>
<evidence type="ECO:0000313" key="2">
    <source>
        <dbReference type="EMBL" id="TBL74518.1"/>
    </source>
</evidence>
<dbReference type="PANTHER" id="PTHR12110:SF53">
    <property type="entry name" value="BLR5974 PROTEIN"/>
    <property type="match status" value="1"/>
</dbReference>
<gene>
    <name evidence="2" type="ORF">EYB31_24640</name>
</gene>
<dbReference type="GO" id="GO:0016853">
    <property type="term" value="F:isomerase activity"/>
    <property type="evidence" value="ECO:0007669"/>
    <property type="project" value="UniProtKB-KW"/>
</dbReference>
<dbReference type="OrthoDB" id="127797at2"/>
<dbReference type="InterPro" id="IPR013022">
    <property type="entry name" value="Xyl_isomerase-like_TIM-brl"/>
</dbReference>
<protein>
    <submittedName>
        <fullName evidence="2">Sugar phosphate isomerase/epimerase</fullName>
    </submittedName>
</protein>
<dbReference type="Gene3D" id="3.20.20.150">
    <property type="entry name" value="Divalent-metal-dependent TIM barrel enzymes"/>
    <property type="match status" value="1"/>
</dbReference>
<accession>A0A4Q9DMV1</accession>
<dbReference type="PANTHER" id="PTHR12110">
    <property type="entry name" value="HYDROXYPYRUVATE ISOMERASE"/>
    <property type="match status" value="1"/>
</dbReference>
<sequence>MEYTILVIMEKHGKEPKIPMQTEKDRYAGVYEQIPTSHYLTGSRGGTYYTGDYKIGLNFYSLSHNLSSWLSNSTEGAPPLDTLKAIRLAKKAGFDSVDVTAYYIPGYHNTAMPAVPDETIFAYARSIKELCAEIGIAVSGTGIKNDFADPSAERRKLDIQRAKYWIDVAAAMGAPVIRLFTGEIPGDLLNSTWEAIAQERIVPALRECAEYGALQGVKIGMQNHGDMASTADQVVRILQWADHPNIGVVNDTGCYKTFGDRTGIGYSWYDDIEAVLPYTINFQVKKKPTAPDTDITVDLDELFTRIRHSNYRGYIPLETLWTNQDADHPNTLPEPPFAQIREFLDQVRAAAERTKTRYAK</sequence>
<evidence type="ECO:0000313" key="3">
    <source>
        <dbReference type="Proteomes" id="UP000293142"/>
    </source>
</evidence>
<keyword evidence="3" id="KW-1185">Reference proteome</keyword>
<organism evidence="2 3">
    <name type="scientific">Paenibacillus thalictri</name>
    <dbReference type="NCBI Taxonomy" id="2527873"/>
    <lineage>
        <taxon>Bacteria</taxon>
        <taxon>Bacillati</taxon>
        <taxon>Bacillota</taxon>
        <taxon>Bacilli</taxon>
        <taxon>Bacillales</taxon>
        <taxon>Paenibacillaceae</taxon>
        <taxon>Paenibacillus</taxon>
    </lineage>
</organism>